<dbReference type="GeneID" id="81386657"/>
<keyword evidence="2" id="KW-1185">Reference proteome</keyword>
<dbReference type="Proteomes" id="UP001147733">
    <property type="component" value="Unassembled WGS sequence"/>
</dbReference>
<sequence>MAELNGNGNRHDVYRDPGAENDGLSWTASDFDDMPDFMTLSCTLQPKDIVHIHSSFALLEKAAVSQPDLQHVKRISSGRQGIVFEHVGKPYVIKKENPTWVAKGSEFTIHREYFDNLLPAAAAFIRFRRTVKTNVRVSTPLGYVSETDTRFWDNVLPKMPPEYRTRGNAILMEHILPLTKVTRKALFAYAYGRGKLTTSQINTLVNDPDNKHCLVHPCLGDDDGDITKYPDFYLPFEWLRKVGMEMLELSADLGRAYAILHWGAGIDGRGVKCVLGTRNMGREDASHSCQRRLTGLYFIDFGECTRVNLEDDAYLEVYDAYINAMLSEKNKLIIPPISRRPGYFGGFKDAYCEASKFILEKRDLQDKFNEVDFMKRYENACPDSGRLDLPGNAFREFFTSHGA</sequence>
<comment type="caution">
    <text evidence="1">The sequence shown here is derived from an EMBL/GenBank/DDBJ whole genome shotgun (WGS) entry which is preliminary data.</text>
</comment>
<dbReference type="AlphaFoldDB" id="A0A9W9TGU2"/>
<dbReference type="OrthoDB" id="2993351at2759"/>
<evidence type="ECO:0000313" key="2">
    <source>
        <dbReference type="Proteomes" id="UP001147733"/>
    </source>
</evidence>
<reference evidence="1" key="1">
    <citation type="submission" date="2022-11" db="EMBL/GenBank/DDBJ databases">
        <authorList>
            <person name="Petersen C."/>
        </authorList>
    </citation>
    <scope>NUCLEOTIDE SEQUENCE</scope>
    <source>
        <strain evidence="1">IBT 23319</strain>
    </source>
</reference>
<dbReference type="PANTHER" id="PTHR40780:SF2">
    <property type="entry name" value="DUF3669 DOMAIN-CONTAINING PROTEIN"/>
    <property type="match status" value="1"/>
</dbReference>
<protein>
    <submittedName>
        <fullName evidence="1">Uncharacterized protein</fullName>
    </submittedName>
</protein>
<organism evidence="1 2">
    <name type="scientific">Penicillium citrinum</name>
    <dbReference type="NCBI Taxonomy" id="5077"/>
    <lineage>
        <taxon>Eukaryota</taxon>
        <taxon>Fungi</taxon>
        <taxon>Dikarya</taxon>
        <taxon>Ascomycota</taxon>
        <taxon>Pezizomycotina</taxon>
        <taxon>Eurotiomycetes</taxon>
        <taxon>Eurotiomycetidae</taxon>
        <taxon>Eurotiales</taxon>
        <taxon>Aspergillaceae</taxon>
        <taxon>Penicillium</taxon>
    </lineage>
</organism>
<name>A0A9W9TGU2_PENCI</name>
<reference evidence="1" key="2">
    <citation type="journal article" date="2023" name="IMA Fungus">
        <title>Comparative genomic study of the Penicillium genus elucidates a diverse pangenome and 15 lateral gene transfer events.</title>
        <authorList>
            <person name="Petersen C."/>
            <person name="Sorensen T."/>
            <person name="Nielsen M.R."/>
            <person name="Sondergaard T.E."/>
            <person name="Sorensen J.L."/>
            <person name="Fitzpatrick D.A."/>
            <person name="Frisvad J.C."/>
            <person name="Nielsen K.L."/>
        </authorList>
    </citation>
    <scope>NUCLEOTIDE SEQUENCE</scope>
    <source>
        <strain evidence="1">IBT 23319</strain>
    </source>
</reference>
<dbReference type="RefSeq" id="XP_056497255.1">
    <property type="nucleotide sequence ID" value="XM_056647490.1"/>
</dbReference>
<dbReference type="PANTHER" id="PTHR40780">
    <property type="entry name" value="DUF3669 DOMAIN-CONTAINING PROTEIN"/>
    <property type="match status" value="1"/>
</dbReference>
<evidence type="ECO:0000313" key="1">
    <source>
        <dbReference type="EMBL" id="KAJ5222332.1"/>
    </source>
</evidence>
<proteinExistence type="predicted"/>
<dbReference type="EMBL" id="JAPQKT010000008">
    <property type="protein sequence ID" value="KAJ5222332.1"/>
    <property type="molecule type" value="Genomic_DNA"/>
</dbReference>
<gene>
    <name evidence="1" type="ORF">N7469_008572</name>
</gene>
<accession>A0A9W9TGU2</accession>